<dbReference type="Proteomes" id="UP000030988">
    <property type="component" value="Unassembled WGS sequence"/>
</dbReference>
<keyword evidence="2" id="KW-1185">Reference proteome</keyword>
<dbReference type="STRING" id="1572751.PK98_12390"/>
<evidence type="ECO:0008006" key="3">
    <source>
        <dbReference type="Google" id="ProtNLM"/>
    </source>
</evidence>
<dbReference type="Gene3D" id="3.40.1530.20">
    <property type="entry name" value="Protein of unknown function (DUF1491)"/>
    <property type="match status" value="1"/>
</dbReference>
<name>A0A0B2BTJ9_9SPHN</name>
<accession>A0A0B2BTJ9</accession>
<sequence>MDARLPTHLEVGGLIRAVQAAGGFATVIATGERDAGTLMLVLSERGAPARAFERMPQPDGTRRWVPSRAQDMEDPRAFWDWCDRRHRQDSDLWVLELDVADAERLIG</sequence>
<protein>
    <recommendedName>
        <fullName evidence="3">DUF1491 domain-containing protein</fullName>
    </recommendedName>
</protein>
<dbReference type="InterPro" id="IPR009964">
    <property type="entry name" value="DUF1491"/>
</dbReference>
<proteinExistence type="predicted"/>
<dbReference type="Pfam" id="PF07372">
    <property type="entry name" value="DUF1491"/>
    <property type="match status" value="1"/>
</dbReference>
<evidence type="ECO:0000313" key="1">
    <source>
        <dbReference type="EMBL" id="KHL24729.1"/>
    </source>
</evidence>
<reference evidence="1 2" key="1">
    <citation type="submission" date="2014-11" db="EMBL/GenBank/DDBJ databases">
        <title>Draft genome sequence of Kirrobacter mercurialis.</title>
        <authorList>
            <person name="Coil D.A."/>
            <person name="Eisen J.A."/>
        </authorList>
    </citation>
    <scope>NUCLEOTIDE SEQUENCE [LARGE SCALE GENOMIC DNA]</scope>
    <source>
        <strain evidence="1 2">Coronado</strain>
    </source>
</reference>
<gene>
    <name evidence="1" type="ORF">PK98_12390</name>
</gene>
<dbReference type="RefSeq" id="WP_039097182.1">
    <property type="nucleotide sequence ID" value="NZ_JTDN01000002.1"/>
</dbReference>
<organism evidence="1 2">
    <name type="scientific">Croceibacterium mercuriale</name>
    <dbReference type="NCBI Taxonomy" id="1572751"/>
    <lineage>
        <taxon>Bacteria</taxon>
        <taxon>Pseudomonadati</taxon>
        <taxon>Pseudomonadota</taxon>
        <taxon>Alphaproteobacteria</taxon>
        <taxon>Sphingomonadales</taxon>
        <taxon>Erythrobacteraceae</taxon>
        <taxon>Croceibacterium</taxon>
    </lineage>
</organism>
<dbReference type="AlphaFoldDB" id="A0A0B2BTJ9"/>
<comment type="caution">
    <text evidence="1">The sequence shown here is derived from an EMBL/GenBank/DDBJ whole genome shotgun (WGS) entry which is preliminary data.</text>
</comment>
<evidence type="ECO:0000313" key="2">
    <source>
        <dbReference type="Proteomes" id="UP000030988"/>
    </source>
</evidence>
<dbReference type="OrthoDB" id="9809136at2"/>
<dbReference type="EMBL" id="JTDN01000002">
    <property type="protein sequence ID" value="KHL24729.1"/>
    <property type="molecule type" value="Genomic_DNA"/>
</dbReference>